<protein>
    <submittedName>
        <fullName evidence="5">ABC transporter substrate-binding protein</fullName>
    </submittedName>
</protein>
<accession>A0A8J2YQU6</accession>
<dbReference type="Gene3D" id="3.90.76.10">
    <property type="entry name" value="Dipeptide-binding Protein, Domain 1"/>
    <property type="match status" value="1"/>
</dbReference>
<dbReference type="Gene3D" id="3.10.105.10">
    <property type="entry name" value="Dipeptide-binding Protein, Domain 3"/>
    <property type="match status" value="1"/>
</dbReference>
<evidence type="ECO:0000313" key="6">
    <source>
        <dbReference type="Proteomes" id="UP000646365"/>
    </source>
</evidence>
<dbReference type="PANTHER" id="PTHR30290">
    <property type="entry name" value="PERIPLASMIC BINDING COMPONENT OF ABC TRANSPORTER"/>
    <property type="match status" value="1"/>
</dbReference>
<name>A0A8J2YQU6_9PROT</name>
<evidence type="ECO:0000256" key="2">
    <source>
        <dbReference type="ARBA" id="ARBA00005695"/>
    </source>
</evidence>
<dbReference type="InterPro" id="IPR000914">
    <property type="entry name" value="SBP_5_dom"/>
</dbReference>
<sequence>MCDKLVDVGADLSLVPMLATGWHWSDDAKTLTLELRDHVTFQDGTPFDAAAVKFSLERELTLPGSRRKSEIDAIEAVEATGPLAVTIHLSKPAVPLLAAFADRPGMIVSPKAATEAGANFAQHPVCVGPYRFAERVVQDHITLERDPNYWRAGDYTFDRLTYVPISDTAVRLTNLRSGQLDLIEQVQPTDMSQVKADKSLQGFETMGLGYSGITFNIANGARADNPAGKSAAVRRAISLAIDREAIVQVAFDGRFPAGNQPFPPASPYYDTALPVPKRDLAGAKAALASAHVGPVTLELLIPTDPVRAQIGQMIQAMLAEAGITVNLVQSEFVSLLDRTRRGDFQADLIAWSGRVDPDLNIAPLLGCGAAGNDGHFCNADLDAALAAARATPDPAQRKPAYAKATAVLEDELPIVYLYHAQWLYAAKAKLQGFRPRPDGIIRLDGVTLAP</sequence>
<dbReference type="GO" id="GO:1904680">
    <property type="term" value="F:peptide transmembrane transporter activity"/>
    <property type="evidence" value="ECO:0007669"/>
    <property type="project" value="TreeGrafter"/>
</dbReference>
<dbReference type="PANTHER" id="PTHR30290:SF38">
    <property type="entry name" value="D,D-DIPEPTIDE-BINDING PERIPLASMIC PROTEIN DDPA-RELATED"/>
    <property type="match status" value="1"/>
</dbReference>
<keyword evidence="3" id="KW-0732">Signal</keyword>
<dbReference type="Gene3D" id="3.40.190.10">
    <property type="entry name" value="Periplasmic binding protein-like II"/>
    <property type="match status" value="1"/>
</dbReference>
<evidence type="ECO:0000259" key="4">
    <source>
        <dbReference type="Pfam" id="PF00496"/>
    </source>
</evidence>
<evidence type="ECO:0000256" key="1">
    <source>
        <dbReference type="ARBA" id="ARBA00004418"/>
    </source>
</evidence>
<gene>
    <name evidence="5" type="ORF">GCM10011611_09720</name>
</gene>
<reference evidence="5" key="1">
    <citation type="journal article" date="2014" name="Int. J. Syst. Evol. Microbiol.">
        <title>Complete genome sequence of Corynebacterium casei LMG S-19264T (=DSM 44701T), isolated from a smear-ripened cheese.</title>
        <authorList>
            <consortium name="US DOE Joint Genome Institute (JGI-PGF)"/>
            <person name="Walter F."/>
            <person name="Albersmeier A."/>
            <person name="Kalinowski J."/>
            <person name="Ruckert C."/>
        </authorList>
    </citation>
    <scope>NUCLEOTIDE SEQUENCE</scope>
    <source>
        <strain evidence="5">CGMCC 1.15725</strain>
    </source>
</reference>
<dbReference type="GO" id="GO:0030288">
    <property type="term" value="C:outer membrane-bounded periplasmic space"/>
    <property type="evidence" value="ECO:0007669"/>
    <property type="project" value="UniProtKB-ARBA"/>
</dbReference>
<reference evidence="5" key="2">
    <citation type="submission" date="2020-09" db="EMBL/GenBank/DDBJ databases">
        <authorList>
            <person name="Sun Q."/>
            <person name="Zhou Y."/>
        </authorList>
    </citation>
    <scope>NUCLEOTIDE SEQUENCE</scope>
    <source>
        <strain evidence="5">CGMCC 1.15725</strain>
    </source>
</reference>
<dbReference type="GO" id="GO:0043190">
    <property type="term" value="C:ATP-binding cassette (ABC) transporter complex"/>
    <property type="evidence" value="ECO:0007669"/>
    <property type="project" value="InterPro"/>
</dbReference>
<dbReference type="PIRSF" id="PIRSF002741">
    <property type="entry name" value="MppA"/>
    <property type="match status" value="1"/>
</dbReference>
<dbReference type="AlphaFoldDB" id="A0A8J2YQU6"/>
<evidence type="ECO:0000256" key="3">
    <source>
        <dbReference type="ARBA" id="ARBA00022729"/>
    </source>
</evidence>
<comment type="similarity">
    <text evidence="2">Belongs to the bacterial solute-binding protein 5 family.</text>
</comment>
<evidence type="ECO:0000313" key="5">
    <source>
        <dbReference type="EMBL" id="GGF06259.1"/>
    </source>
</evidence>
<comment type="caution">
    <text evidence="5">The sequence shown here is derived from an EMBL/GenBank/DDBJ whole genome shotgun (WGS) entry which is preliminary data.</text>
</comment>
<organism evidence="5 6">
    <name type="scientific">Aliidongia dinghuensis</name>
    <dbReference type="NCBI Taxonomy" id="1867774"/>
    <lineage>
        <taxon>Bacteria</taxon>
        <taxon>Pseudomonadati</taxon>
        <taxon>Pseudomonadota</taxon>
        <taxon>Alphaproteobacteria</taxon>
        <taxon>Rhodospirillales</taxon>
        <taxon>Dongiaceae</taxon>
        <taxon>Aliidongia</taxon>
    </lineage>
</organism>
<keyword evidence="6" id="KW-1185">Reference proteome</keyword>
<dbReference type="Pfam" id="PF00496">
    <property type="entry name" value="SBP_bac_5"/>
    <property type="match status" value="1"/>
</dbReference>
<proteinExistence type="inferred from homology"/>
<dbReference type="SUPFAM" id="SSF53850">
    <property type="entry name" value="Periplasmic binding protein-like II"/>
    <property type="match status" value="1"/>
</dbReference>
<dbReference type="Proteomes" id="UP000646365">
    <property type="component" value="Unassembled WGS sequence"/>
</dbReference>
<dbReference type="EMBL" id="BMJQ01000002">
    <property type="protein sequence ID" value="GGF06259.1"/>
    <property type="molecule type" value="Genomic_DNA"/>
</dbReference>
<comment type="subcellular location">
    <subcellularLocation>
        <location evidence="1">Periplasm</location>
    </subcellularLocation>
</comment>
<dbReference type="InterPro" id="IPR030678">
    <property type="entry name" value="Peptide/Ni-bd"/>
</dbReference>
<feature type="domain" description="Solute-binding protein family 5" evidence="4">
    <location>
        <begin position="14"/>
        <end position="369"/>
    </location>
</feature>
<dbReference type="GO" id="GO:0015833">
    <property type="term" value="P:peptide transport"/>
    <property type="evidence" value="ECO:0007669"/>
    <property type="project" value="TreeGrafter"/>
</dbReference>
<dbReference type="InterPro" id="IPR039424">
    <property type="entry name" value="SBP_5"/>
</dbReference>